<dbReference type="EMBL" id="KJ859677">
    <property type="protein sequence ID" value="AID46781.1"/>
    <property type="molecule type" value="Genomic_DNA"/>
</dbReference>
<dbReference type="Proteomes" id="UP000140838">
    <property type="component" value="Genome"/>
</dbReference>
<dbReference type="InterPro" id="IPR004307">
    <property type="entry name" value="TspO_MBR"/>
</dbReference>
<evidence type="ECO:0000256" key="5">
    <source>
        <dbReference type="ARBA" id="ARBA00023136"/>
    </source>
</evidence>
<evidence type="ECO:0000256" key="2">
    <source>
        <dbReference type="ARBA" id="ARBA00007524"/>
    </source>
</evidence>
<feature type="transmembrane region" description="Helical" evidence="6">
    <location>
        <begin position="48"/>
        <end position="66"/>
    </location>
</feature>
<keyword evidence="3 6" id="KW-0812">Transmembrane</keyword>
<sequence>MTVFEYICNHSYSLISLASWLIVLKIIEKYNFYNYIGYNKYHLIQSHAFRYVLSAISYVYMGHGMYSIAIEGKDRQHIIIAYFLQLFLEMSWFIVLYTMNMLRTSAIISVFNVLLSIYNFLTWYSMGTVIGTCILPYIIVSFLNLLFNYNIINATYVYKSEKSQQ</sequence>
<evidence type="ECO:0000313" key="7">
    <source>
        <dbReference type="EMBL" id="AID46781.1"/>
    </source>
</evidence>
<evidence type="ECO:0000256" key="4">
    <source>
        <dbReference type="ARBA" id="ARBA00022989"/>
    </source>
</evidence>
<keyword evidence="8" id="KW-1185">Reference proteome</keyword>
<feature type="transmembrane region" description="Helical" evidence="6">
    <location>
        <begin position="129"/>
        <end position="152"/>
    </location>
</feature>
<gene>
    <name evidence="7" type="ORF">pepv_041</name>
</gene>
<protein>
    <submittedName>
        <fullName evidence="7">Uncharacterized protein</fullName>
    </submittedName>
</protein>
<evidence type="ECO:0000256" key="6">
    <source>
        <dbReference type="SAM" id="Phobius"/>
    </source>
</evidence>
<feature type="transmembrane region" description="Helical" evidence="6">
    <location>
        <begin position="106"/>
        <end position="123"/>
    </location>
</feature>
<accession>A0A068EF39</accession>
<keyword evidence="4 6" id="KW-1133">Transmembrane helix</keyword>
<proteinExistence type="inferred from homology"/>
<dbReference type="InterPro" id="IPR038330">
    <property type="entry name" value="TspO/MBR-related_sf"/>
</dbReference>
<dbReference type="Gene3D" id="1.20.1260.100">
    <property type="entry name" value="TspO/MBR protein"/>
    <property type="match status" value="1"/>
</dbReference>
<evidence type="ECO:0000313" key="8">
    <source>
        <dbReference type="Proteomes" id="UP000140838"/>
    </source>
</evidence>
<evidence type="ECO:0000256" key="1">
    <source>
        <dbReference type="ARBA" id="ARBA00004141"/>
    </source>
</evidence>
<comment type="similarity">
    <text evidence="2">Belongs to the TspO/BZRP family.</text>
</comment>
<dbReference type="GO" id="GO:0016020">
    <property type="term" value="C:membrane"/>
    <property type="evidence" value="ECO:0007669"/>
    <property type="project" value="UniProtKB-SubCell"/>
</dbReference>
<dbReference type="Pfam" id="PF03073">
    <property type="entry name" value="TspO_MBR"/>
    <property type="match status" value="1"/>
</dbReference>
<evidence type="ECO:0000256" key="3">
    <source>
        <dbReference type="ARBA" id="ARBA00022692"/>
    </source>
</evidence>
<organism evidence="7 8">
    <name type="scientific">Penguinpox virus</name>
    <dbReference type="NCBI Taxonomy" id="648998"/>
    <lineage>
        <taxon>Viruses</taxon>
        <taxon>Varidnaviria</taxon>
        <taxon>Bamfordvirae</taxon>
        <taxon>Nucleocytoviricota</taxon>
        <taxon>Pokkesviricetes</taxon>
        <taxon>Chitovirales</taxon>
        <taxon>Poxviridae</taxon>
        <taxon>Chordopoxvirinae</taxon>
        <taxon>Avipoxvirus</taxon>
        <taxon>Avipoxvirus penguinpox</taxon>
    </lineage>
</organism>
<comment type="subcellular location">
    <subcellularLocation>
        <location evidence="1">Membrane</location>
        <topology evidence="1">Multi-pass membrane protein</topology>
    </subcellularLocation>
</comment>
<keyword evidence="5 6" id="KW-0472">Membrane</keyword>
<name>A0A068EF39_9POXV</name>
<dbReference type="RefSeq" id="YP_009046039.1">
    <property type="nucleotide sequence ID" value="NC_024446.1"/>
</dbReference>
<reference evidence="7 8" key="1">
    <citation type="journal article" date="2014" name="BMC Genomics">
        <title>The complete genome sequences of poxviruses isolated from a penguin and a pigeon in South Africa and comparison to other sequenced avipoxviruses.</title>
        <authorList>
            <person name="Offerman K."/>
            <person name="Carulei O."/>
            <person name="van der Walt A.P."/>
            <person name="Douglass N."/>
            <person name="Williamson A.L."/>
        </authorList>
    </citation>
    <scope>NUCLEOTIDE SEQUENCE [LARGE SCALE GENOMIC DNA]</scope>
    <source>
        <strain evidence="7">PSan92</strain>
    </source>
</reference>
<feature type="transmembrane region" description="Helical" evidence="6">
    <location>
        <begin position="12"/>
        <end position="27"/>
    </location>
</feature>
<feature type="transmembrane region" description="Helical" evidence="6">
    <location>
        <begin position="78"/>
        <end position="99"/>
    </location>
</feature>
<dbReference type="GeneID" id="19738044"/>
<dbReference type="KEGG" id="vg:19738044"/>